<gene>
    <name evidence="2" type="ORF">JT362_06915</name>
</gene>
<dbReference type="RefSeq" id="WP_260190181.1">
    <property type="nucleotide sequence ID" value="NZ_JAFFZE010000006.1"/>
</dbReference>
<evidence type="ECO:0000313" key="3">
    <source>
        <dbReference type="Proteomes" id="UP001156441"/>
    </source>
</evidence>
<comment type="caution">
    <text evidence="2">The sequence shown here is derived from an EMBL/GenBank/DDBJ whole genome shotgun (WGS) entry which is preliminary data.</text>
</comment>
<feature type="region of interest" description="Disordered" evidence="1">
    <location>
        <begin position="19"/>
        <end position="44"/>
    </location>
</feature>
<proteinExistence type="predicted"/>
<accession>A0ABT2J4R4</accession>
<reference evidence="2 3" key="1">
    <citation type="submission" date="2021-02" db="EMBL/GenBank/DDBJ databases">
        <title>Actinophytocola xerophila sp. nov., isolated from soil of cotton cropping field.</title>
        <authorList>
            <person name="Huang R."/>
            <person name="Chen X."/>
            <person name="Ge X."/>
            <person name="Liu W."/>
        </authorList>
    </citation>
    <scope>NUCLEOTIDE SEQUENCE [LARGE SCALE GENOMIC DNA]</scope>
    <source>
        <strain evidence="2 3">S1-96</strain>
    </source>
</reference>
<evidence type="ECO:0000256" key="1">
    <source>
        <dbReference type="SAM" id="MobiDB-lite"/>
    </source>
</evidence>
<dbReference type="EMBL" id="JAFFZE010000006">
    <property type="protein sequence ID" value="MCT2582848.1"/>
    <property type="molecule type" value="Genomic_DNA"/>
</dbReference>
<feature type="region of interest" description="Disordered" evidence="1">
    <location>
        <begin position="109"/>
        <end position="159"/>
    </location>
</feature>
<name>A0ABT2J4R4_9PSEU</name>
<evidence type="ECO:0000313" key="2">
    <source>
        <dbReference type="EMBL" id="MCT2582848.1"/>
    </source>
</evidence>
<organism evidence="2 3">
    <name type="scientific">Actinophytocola gossypii</name>
    <dbReference type="NCBI Taxonomy" id="2812003"/>
    <lineage>
        <taxon>Bacteria</taxon>
        <taxon>Bacillati</taxon>
        <taxon>Actinomycetota</taxon>
        <taxon>Actinomycetes</taxon>
        <taxon>Pseudonocardiales</taxon>
        <taxon>Pseudonocardiaceae</taxon>
    </lineage>
</organism>
<protein>
    <submittedName>
        <fullName evidence="2">Uncharacterized protein</fullName>
    </submittedName>
</protein>
<sequence>MDQAERELDARIDYAFAKARAAEQQAEDMERRAGPPEPPTDEDVERIKAYVEGHGRTEEWQRVIERINRGEVTWRQVVEGLATGRLDHGVAAAFDSLSRVPPASMEKLVEIGVAEPEQPEPPAEEEPPRPEPPSARRRRPVEEEDEDSFFENPLMHRRR</sequence>
<keyword evidence="3" id="KW-1185">Reference proteome</keyword>
<dbReference type="Proteomes" id="UP001156441">
    <property type="component" value="Unassembled WGS sequence"/>
</dbReference>